<evidence type="ECO:0000313" key="2">
    <source>
        <dbReference type="Proteomes" id="UP000649617"/>
    </source>
</evidence>
<dbReference type="Proteomes" id="UP000649617">
    <property type="component" value="Unassembled WGS sequence"/>
</dbReference>
<keyword evidence="2" id="KW-1185">Reference proteome</keyword>
<name>A0A812TNL5_SYMPI</name>
<dbReference type="OrthoDB" id="410307at2759"/>
<organism evidence="1 2">
    <name type="scientific">Symbiodinium pilosum</name>
    <name type="common">Dinoflagellate</name>
    <dbReference type="NCBI Taxonomy" id="2952"/>
    <lineage>
        <taxon>Eukaryota</taxon>
        <taxon>Sar</taxon>
        <taxon>Alveolata</taxon>
        <taxon>Dinophyceae</taxon>
        <taxon>Suessiales</taxon>
        <taxon>Symbiodiniaceae</taxon>
        <taxon>Symbiodinium</taxon>
    </lineage>
</organism>
<dbReference type="Pfam" id="PF18143">
    <property type="entry name" value="HAD_SAK_2"/>
    <property type="match status" value="1"/>
</dbReference>
<gene>
    <name evidence="1" type="ORF">SPIL2461_LOCUS14317</name>
</gene>
<comment type="caution">
    <text evidence="1">The sequence shown here is derived from an EMBL/GenBank/DDBJ whole genome shotgun (WGS) entry which is preliminary data.</text>
</comment>
<dbReference type="AlphaFoldDB" id="A0A812TNL5"/>
<reference evidence="1" key="1">
    <citation type="submission" date="2021-02" db="EMBL/GenBank/DDBJ databases">
        <authorList>
            <person name="Dougan E. K."/>
            <person name="Rhodes N."/>
            <person name="Thang M."/>
            <person name="Chan C."/>
        </authorList>
    </citation>
    <scope>NUCLEOTIDE SEQUENCE</scope>
</reference>
<evidence type="ECO:0000313" key="1">
    <source>
        <dbReference type="EMBL" id="CAE7541249.1"/>
    </source>
</evidence>
<proteinExistence type="predicted"/>
<evidence type="ECO:0008006" key="3">
    <source>
        <dbReference type="Google" id="ProtNLM"/>
    </source>
</evidence>
<dbReference type="EMBL" id="CAJNIZ010032979">
    <property type="protein sequence ID" value="CAE7541249.1"/>
    <property type="molecule type" value="Genomic_DNA"/>
</dbReference>
<protein>
    <recommendedName>
        <fullName evidence="3">Magnesium-dependent phosphatase 1</fullName>
    </recommendedName>
</protein>
<accession>A0A812TNL5</accession>
<sequence>MSLLHPEVLFLDVDGVLHPVQARHPRQQFVNGCLALVADVVKATGAAICLSTAWRLDPQARKFVEGKLREFGLGPPVGRTPNLAQFHRSREILAWVHKFKPATWVALDDWPLMEEEPKMQGHFVQSRPRYGLQPDTAQKVVELFKLQQQSIKCQPRM</sequence>